<dbReference type="EMBL" id="KI925460">
    <property type="protein sequence ID" value="ETW79655.1"/>
    <property type="molecule type" value="Genomic_DNA"/>
</dbReference>
<dbReference type="PANTHER" id="PTHR48025">
    <property type="entry name" value="OS02G0815200 PROTEIN"/>
    <property type="match status" value="1"/>
</dbReference>
<feature type="compositionally biased region" description="Basic and acidic residues" evidence="3">
    <location>
        <begin position="1"/>
        <end position="18"/>
    </location>
</feature>
<dbReference type="PANTHER" id="PTHR48025:SF1">
    <property type="entry name" value="RRM DOMAIN-CONTAINING PROTEIN"/>
    <property type="match status" value="1"/>
</dbReference>
<dbReference type="KEGG" id="hir:HETIRDRAFT_410375"/>
<feature type="domain" description="RRM" evidence="4">
    <location>
        <begin position="51"/>
        <end position="130"/>
    </location>
</feature>
<evidence type="ECO:0000313" key="5">
    <source>
        <dbReference type="EMBL" id="ETW79655.1"/>
    </source>
</evidence>
<dbReference type="HOGENOM" id="CLU_1168278_0_0_1"/>
<reference evidence="5 6" key="1">
    <citation type="journal article" date="2012" name="New Phytol.">
        <title>Insight into trade-off between wood decay and parasitism from the genome of a fungal forest pathogen.</title>
        <authorList>
            <person name="Olson A."/>
            <person name="Aerts A."/>
            <person name="Asiegbu F."/>
            <person name="Belbahri L."/>
            <person name="Bouzid O."/>
            <person name="Broberg A."/>
            <person name="Canback B."/>
            <person name="Coutinho P.M."/>
            <person name="Cullen D."/>
            <person name="Dalman K."/>
            <person name="Deflorio G."/>
            <person name="van Diepen L.T."/>
            <person name="Dunand C."/>
            <person name="Duplessis S."/>
            <person name="Durling M."/>
            <person name="Gonthier P."/>
            <person name="Grimwood J."/>
            <person name="Fossdal C.G."/>
            <person name="Hansson D."/>
            <person name="Henrissat B."/>
            <person name="Hietala A."/>
            <person name="Himmelstrand K."/>
            <person name="Hoffmeister D."/>
            <person name="Hogberg N."/>
            <person name="James T.Y."/>
            <person name="Karlsson M."/>
            <person name="Kohler A."/>
            <person name="Kues U."/>
            <person name="Lee Y.H."/>
            <person name="Lin Y.C."/>
            <person name="Lind M."/>
            <person name="Lindquist E."/>
            <person name="Lombard V."/>
            <person name="Lucas S."/>
            <person name="Lunden K."/>
            <person name="Morin E."/>
            <person name="Murat C."/>
            <person name="Park J."/>
            <person name="Raffaello T."/>
            <person name="Rouze P."/>
            <person name="Salamov A."/>
            <person name="Schmutz J."/>
            <person name="Solheim H."/>
            <person name="Stahlberg J."/>
            <person name="Velez H."/>
            <person name="de Vries R.P."/>
            <person name="Wiebenga A."/>
            <person name="Woodward S."/>
            <person name="Yakovlev I."/>
            <person name="Garbelotto M."/>
            <person name="Martin F."/>
            <person name="Grigoriev I.V."/>
            <person name="Stenlid J."/>
        </authorList>
    </citation>
    <scope>NUCLEOTIDE SEQUENCE [LARGE SCALE GENOMIC DNA]</scope>
    <source>
        <strain evidence="5 6">TC 32-1</strain>
    </source>
</reference>
<dbReference type="SMART" id="SM00360">
    <property type="entry name" value="RRM"/>
    <property type="match status" value="1"/>
</dbReference>
<evidence type="ECO:0000256" key="2">
    <source>
        <dbReference type="PROSITE-ProRule" id="PRU00176"/>
    </source>
</evidence>
<dbReference type="Gene3D" id="3.30.70.330">
    <property type="match status" value="1"/>
</dbReference>
<evidence type="ECO:0000313" key="6">
    <source>
        <dbReference type="Proteomes" id="UP000030671"/>
    </source>
</evidence>
<evidence type="ECO:0000256" key="1">
    <source>
        <dbReference type="ARBA" id="ARBA00022884"/>
    </source>
</evidence>
<dbReference type="STRING" id="747525.W4K2S7"/>
<dbReference type="PROSITE" id="PS50102">
    <property type="entry name" value="RRM"/>
    <property type="match status" value="1"/>
</dbReference>
<keyword evidence="6" id="KW-1185">Reference proteome</keyword>
<dbReference type="Proteomes" id="UP000030671">
    <property type="component" value="Unassembled WGS sequence"/>
</dbReference>
<name>W4K2S7_HETIT</name>
<dbReference type="InterPro" id="IPR035979">
    <property type="entry name" value="RBD_domain_sf"/>
</dbReference>
<feature type="non-terminal residue" evidence="5">
    <location>
        <position position="238"/>
    </location>
</feature>
<dbReference type="SUPFAM" id="SSF54928">
    <property type="entry name" value="RNA-binding domain, RBD"/>
    <property type="match status" value="1"/>
</dbReference>
<gene>
    <name evidence="5" type="ORF">HETIRDRAFT_410375</name>
</gene>
<dbReference type="RefSeq" id="XP_009548220.1">
    <property type="nucleotide sequence ID" value="XM_009549925.1"/>
</dbReference>
<dbReference type="Pfam" id="PF00076">
    <property type="entry name" value="RRM_1"/>
    <property type="match status" value="1"/>
</dbReference>
<dbReference type="InParanoid" id="W4K2S7"/>
<dbReference type="GeneID" id="20672859"/>
<dbReference type="OrthoDB" id="439808at2759"/>
<dbReference type="InterPro" id="IPR050502">
    <property type="entry name" value="Euk_RNA-bind_prot"/>
</dbReference>
<evidence type="ECO:0000259" key="4">
    <source>
        <dbReference type="PROSITE" id="PS50102"/>
    </source>
</evidence>
<dbReference type="InterPro" id="IPR000504">
    <property type="entry name" value="RRM_dom"/>
</dbReference>
<evidence type="ECO:0000256" key="3">
    <source>
        <dbReference type="SAM" id="MobiDB-lite"/>
    </source>
</evidence>
<accession>W4K2S7</accession>
<keyword evidence="1 2" id="KW-0694">RNA-binding</keyword>
<sequence length="238" mass="26065">MGEGENREAAGTGKKDLVEDVSPAEDTDDHSPDQIPTVVIPRFIDDHPPSPDLFLGNLPFSVNKPLVRQFFNRYGTIIDVRVAYDAHGNCAGYAHVEFASVEDALAALIVGARRGFFYGDRALRVGFGQSARARHHGAGSGGGRGIVYDGSAERLPRMAVRSKTVYVHQWKGTEAALRDRFRNYRGFAGVFVEPPIRGKPWRAAFVQFVDVYTAERAIAYARKETRAGTGAAALELEV</sequence>
<dbReference type="InterPro" id="IPR012677">
    <property type="entry name" value="Nucleotide-bd_a/b_plait_sf"/>
</dbReference>
<feature type="region of interest" description="Disordered" evidence="3">
    <location>
        <begin position="1"/>
        <end position="35"/>
    </location>
</feature>
<dbReference type="CDD" id="cd00590">
    <property type="entry name" value="RRM_SF"/>
    <property type="match status" value="2"/>
</dbReference>
<protein>
    <recommendedName>
        <fullName evidence="4">RRM domain-containing protein</fullName>
    </recommendedName>
</protein>
<dbReference type="GO" id="GO:0003729">
    <property type="term" value="F:mRNA binding"/>
    <property type="evidence" value="ECO:0007669"/>
    <property type="project" value="TreeGrafter"/>
</dbReference>
<dbReference type="AlphaFoldDB" id="W4K2S7"/>
<organism evidence="5 6">
    <name type="scientific">Heterobasidion irregulare (strain TC 32-1)</name>
    <dbReference type="NCBI Taxonomy" id="747525"/>
    <lineage>
        <taxon>Eukaryota</taxon>
        <taxon>Fungi</taxon>
        <taxon>Dikarya</taxon>
        <taxon>Basidiomycota</taxon>
        <taxon>Agaricomycotina</taxon>
        <taxon>Agaricomycetes</taxon>
        <taxon>Russulales</taxon>
        <taxon>Bondarzewiaceae</taxon>
        <taxon>Heterobasidion</taxon>
        <taxon>Heterobasidion annosum species complex</taxon>
    </lineage>
</organism>
<proteinExistence type="predicted"/>